<dbReference type="EMBL" id="JACJPW010000066">
    <property type="protein sequence ID" value="MBD2183847.1"/>
    <property type="molecule type" value="Genomic_DNA"/>
</dbReference>
<comment type="caution">
    <text evidence="7">The sequence shown here is derived from an EMBL/GenBank/DDBJ whole genome shotgun (WGS) entry which is preliminary data.</text>
</comment>
<dbReference type="InterPro" id="IPR022791">
    <property type="entry name" value="L-PG_synthase/AglD"/>
</dbReference>
<evidence type="ECO:0000256" key="5">
    <source>
        <dbReference type="ARBA" id="ARBA00023136"/>
    </source>
</evidence>
<name>A0A926ZJ14_9CYAN</name>
<dbReference type="RefSeq" id="WP_190469045.1">
    <property type="nucleotide sequence ID" value="NZ_JACJPW010000066.1"/>
</dbReference>
<dbReference type="Pfam" id="PF03706">
    <property type="entry name" value="LPG_synthase_TM"/>
    <property type="match status" value="1"/>
</dbReference>
<organism evidence="7 8">
    <name type="scientific">Aerosakkonema funiforme FACHB-1375</name>
    <dbReference type="NCBI Taxonomy" id="2949571"/>
    <lineage>
        <taxon>Bacteria</taxon>
        <taxon>Bacillati</taxon>
        <taxon>Cyanobacteriota</taxon>
        <taxon>Cyanophyceae</taxon>
        <taxon>Oscillatoriophycideae</taxon>
        <taxon>Aerosakkonematales</taxon>
        <taxon>Aerosakkonemataceae</taxon>
        <taxon>Aerosakkonema</taxon>
    </lineage>
</organism>
<feature type="transmembrane region" description="Helical" evidence="6">
    <location>
        <begin position="282"/>
        <end position="306"/>
    </location>
</feature>
<evidence type="ECO:0000313" key="8">
    <source>
        <dbReference type="Proteomes" id="UP000641646"/>
    </source>
</evidence>
<dbReference type="Proteomes" id="UP000641646">
    <property type="component" value="Unassembled WGS sequence"/>
</dbReference>
<protein>
    <submittedName>
        <fullName evidence="7">Flippase-like domain-containing protein</fullName>
    </submittedName>
</protein>
<dbReference type="GO" id="GO:0005886">
    <property type="term" value="C:plasma membrane"/>
    <property type="evidence" value="ECO:0007669"/>
    <property type="project" value="UniProtKB-SubCell"/>
</dbReference>
<keyword evidence="8" id="KW-1185">Reference proteome</keyword>
<evidence type="ECO:0000256" key="3">
    <source>
        <dbReference type="ARBA" id="ARBA00022692"/>
    </source>
</evidence>
<keyword evidence="2" id="KW-1003">Cell membrane</keyword>
<feature type="transmembrane region" description="Helical" evidence="6">
    <location>
        <begin position="118"/>
        <end position="140"/>
    </location>
</feature>
<comment type="subcellular location">
    <subcellularLocation>
        <location evidence="1">Cell membrane</location>
        <topology evidence="1">Multi-pass membrane protein</topology>
    </subcellularLocation>
</comment>
<evidence type="ECO:0000256" key="4">
    <source>
        <dbReference type="ARBA" id="ARBA00022989"/>
    </source>
</evidence>
<proteinExistence type="predicted"/>
<reference evidence="7" key="2">
    <citation type="submission" date="2020-08" db="EMBL/GenBank/DDBJ databases">
        <authorList>
            <person name="Chen M."/>
            <person name="Teng W."/>
            <person name="Zhao L."/>
            <person name="Hu C."/>
            <person name="Zhou Y."/>
            <person name="Han B."/>
            <person name="Song L."/>
            <person name="Shu W."/>
        </authorList>
    </citation>
    <scope>NUCLEOTIDE SEQUENCE</scope>
    <source>
        <strain evidence="7">FACHB-1375</strain>
    </source>
</reference>
<sequence>MNQIWSRTKHYLHWVMLGGMLFFFTKALRHHWEEVAAIRVDGTGWFCLAIGITASLLAFVWSGLVWGWTLQEFKYRLNFPWLVKVYLKTHIAKYLPGHVWHYYGRIWSAKQAGVSVNIATLSVVIEPFLMISAALSTAIITSQLSGTGSQNTYNCGLLAVGLVTVLMIVHPRFLNPLLQLLAKLKGKKKGCPLVQDSAFKLQRYPVKLLLGELGFVALRGAGFLLTFMALHPVSPSQIPMLINTFSLAWLAALVLPGAPGGVGVFEATAIALLDRSYSTGLVLSVVAVFRLVTILAEAIGAGLSYLDDRRFSHKYNLDNTATAAELVRID</sequence>
<feature type="transmembrane region" description="Helical" evidence="6">
    <location>
        <begin position="12"/>
        <end position="32"/>
    </location>
</feature>
<feature type="transmembrane region" description="Helical" evidence="6">
    <location>
        <begin position="242"/>
        <end position="262"/>
    </location>
</feature>
<evidence type="ECO:0000313" key="7">
    <source>
        <dbReference type="EMBL" id="MBD2183847.1"/>
    </source>
</evidence>
<feature type="transmembrane region" description="Helical" evidence="6">
    <location>
        <begin position="208"/>
        <end position="230"/>
    </location>
</feature>
<keyword evidence="4 6" id="KW-1133">Transmembrane helix</keyword>
<feature type="transmembrane region" description="Helical" evidence="6">
    <location>
        <begin position="44"/>
        <end position="68"/>
    </location>
</feature>
<reference evidence="7" key="1">
    <citation type="journal article" date="2015" name="ISME J.">
        <title>Draft Genome Sequence of Streptomyces incarnatus NRRL8089, which Produces the Nucleoside Antibiotic Sinefungin.</title>
        <authorList>
            <person name="Oshima K."/>
            <person name="Hattori M."/>
            <person name="Shimizu H."/>
            <person name="Fukuda K."/>
            <person name="Nemoto M."/>
            <person name="Inagaki K."/>
            <person name="Tamura T."/>
        </authorList>
    </citation>
    <scope>NUCLEOTIDE SEQUENCE</scope>
    <source>
        <strain evidence="7">FACHB-1375</strain>
    </source>
</reference>
<gene>
    <name evidence="7" type="ORF">H6G03_22735</name>
</gene>
<dbReference type="AlphaFoldDB" id="A0A926ZJ14"/>
<keyword evidence="5 6" id="KW-0472">Membrane</keyword>
<evidence type="ECO:0000256" key="6">
    <source>
        <dbReference type="SAM" id="Phobius"/>
    </source>
</evidence>
<evidence type="ECO:0000256" key="1">
    <source>
        <dbReference type="ARBA" id="ARBA00004651"/>
    </source>
</evidence>
<accession>A0A926ZJ14</accession>
<evidence type="ECO:0000256" key="2">
    <source>
        <dbReference type="ARBA" id="ARBA00022475"/>
    </source>
</evidence>
<keyword evidence="3 6" id="KW-0812">Transmembrane</keyword>
<feature type="transmembrane region" description="Helical" evidence="6">
    <location>
        <begin position="152"/>
        <end position="170"/>
    </location>
</feature>